<evidence type="ECO:0000256" key="3">
    <source>
        <dbReference type="ARBA" id="ARBA00022692"/>
    </source>
</evidence>
<dbReference type="Pfam" id="PF02687">
    <property type="entry name" value="FtsX"/>
    <property type="match status" value="1"/>
</dbReference>
<feature type="transmembrane region" description="Helical" evidence="6">
    <location>
        <begin position="255"/>
        <end position="278"/>
    </location>
</feature>
<reference evidence="9" key="1">
    <citation type="submission" date="2010-07" db="EMBL/GenBank/DDBJ databases">
        <title>The complete genome of Methanosalsum zhilinae DSM 4017.</title>
        <authorList>
            <consortium name="US DOE Joint Genome Institute (JGI-PGF)"/>
            <person name="Lucas S."/>
            <person name="Copeland A."/>
            <person name="Lapidus A."/>
            <person name="Glavina del Rio T."/>
            <person name="Dalin E."/>
            <person name="Tice H."/>
            <person name="Bruce D."/>
            <person name="Goodwin L."/>
            <person name="Pitluck S."/>
            <person name="Kyrpides N."/>
            <person name="Mavromatis K."/>
            <person name="Ovchinnikova G."/>
            <person name="Daligault H."/>
            <person name="Detter J.C."/>
            <person name="Han C."/>
            <person name="Tapia R."/>
            <person name="Larimer F."/>
            <person name="Land M."/>
            <person name="Hauser L."/>
            <person name="Markowitz V."/>
            <person name="Cheng J.-F."/>
            <person name="Hugenholtz P."/>
            <person name="Woyke T."/>
            <person name="Wu D."/>
            <person name="Spring S."/>
            <person name="Schueler E."/>
            <person name="Brambilla E."/>
            <person name="Klenk H.-P."/>
            <person name="Eisen J.A."/>
        </authorList>
    </citation>
    <scope>NUCLEOTIDE SEQUENCE</scope>
    <source>
        <strain evidence="9">DSM 4017</strain>
    </source>
</reference>
<accession>F7XPE5</accession>
<protein>
    <recommendedName>
        <fullName evidence="11">ABC3 transporter permease protein domain-containing protein</fullName>
    </recommendedName>
</protein>
<dbReference type="STRING" id="679901.Mzhil_0398"/>
<dbReference type="OrthoDB" id="11469at2157"/>
<dbReference type="InterPro" id="IPR003838">
    <property type="entry name" value="ABC3_permease_C"/>
</dbReference>
<keyword evidence="3 6" id="KW-0812">Transmembrane</keyword>
<keyword evidence="5 6" id="KW-0472">Membrane</keyword>
<feature type="transmembrane region" description="Helical" evidence="6">
    <location>
        <begin position="350"/>
        <end position="371"/>
    </location>
</feature>
<dbReference type="EMBL" id="CP002101">
    <property type="protein sequence ID" value="AEH60273.1"/>
    <property type="molecule type" value="Genomic_DNA"/>
</dbReference>
<dbReference type="InterPro" id="IPR025857">
    <property type="entry name" value="MacB_PCD"/>
</dbReference>
<evidence type="ECO:0000259" key="8">
    <source>
        <dbReference type="Pfam" id="PF12704"/>
    </source>
</evidence>
<proteinExistence type="predicted"/>
<dbReference type="HOGENOM" id="CLU_000604_8_1_2"/>
<evidence type="ECO:0008006" key="11">
    <source>
        <dbReference type="Google" id="ProtNLM"/>
    </source>
</evidence>
<evidence type="ECO:0000256" key="5">
    <source>
        <dbReference type="ARBA" id="ARBA00023136"/>
    </source>
</evidence>
<evidence type="ECO:0000256" key="2">
    <source>
        <dbReference type="ARBA" id="ARBA00022475"/>
    </source>
</evidence>
<feature type="domain" description="ABC3 transporter permease C-terminal" evidence="7">
    <location>
        <begin position="255"/>
        <end position="381"/>
    </location>
</feature>
<comment type="subcellular location">
    <subcellularLocation>
        <location evidence="1">Cell membrane</location>
        <topology evidence="1">Multi-pass membrane protein</topology>
    </subcellularLocation>
</comment>
<dbReference type="PANTHER" id="PTHR30489:SF0">
    <property type="entry name" value="LIPOPROTEIN-RELEASING SYSTEM TRANSMEMBRANE PROTEIN LOLE"/>
    <property type="match status" value="1"/>
</dbReference>
<dbReference type="GO" id="GO:0098797">
    <property type="term" value="C:plasma membrane protein complex"/>
    <property type="evidence" value="ECO:0007669"/>
    <property type="project" value="TreeGrafter"/>
</dbReference>
<organism evidence="9 10">
    <name type="scientific">Methanosalsum zhilinae (strain DSM 4017 / NBRC 107636 / OCM 62 / WeN5)</name>
    <name type="common">Methanohalophilus zhilinae</name>
    <dbReference type="NCBI Taxonomy" id="679901"/>
    <lineage>
        <taxon>Archaea</taxon>
        <taxon>Methanobacteriati</taxon>
        <taxon>Methanobacteriota</taxon>
        <taxon>Stenosarchaea group</taxon>
        <taxon>Methanomicrobia</taxon>
        <taxon>Methanosarcinales</taxon>
        <taxon>Methanosarcinaceae</taxon>
        <taxon>Methanosalsum</taxon>
    </lineage>
</organism>
<evidence type="ECO:0000313" key="9">
    <source>
        <dbReference type="EMBL" id="AEH60273.1"/>
    </source>
</evidence>
<gene>
    <name evidence="9" type="ordered locus">Mzhil_0398</name>
</gene>
<dbReference type="InterPro" id="IPR051447">
    <property type="entry name" value="Lipoprotein-release_system"/>
</dbReference>
<dbReference type="AlphaFoldDB" id="F7XPE5"/>
<evidence type="ECO:0000256" key="6">
    <source>
        <dbReference type="SAM" id="Phobius"/>
    </source>
</evidence>
<dbReference type="Proteomes" id="UP000006622">
    <property type="component" value="Chromosome"/>
</dbReference>
<keyword evidence="2" id="KW-1003">Cell membrane</keyword>
<dbReference type="PANTHER" id="PTHR30489">
    <property type="entry name" value="LIPOPROTEIN-RELEASING SYSTEM TRANSMEMBRANE PROTEIN LOLE"/>
    <property type="match status" value="1"/>
</dbReference>
<keyword evidence="10" id="KW-1185">Reference proteome</keyword>
<dbReference type="GO" id="GO:0044874">
    <property type="term" value="P:lipoprotein localization to outer membrane"/>
    <property type="evidence" value="ECO:0007669"/>
    <property type="project" value="TreeGrafter"/>
</dbReference>
<keyword evidence="4 6" id="KW-1133">Transmembrane helix</keyword>
<dbReference type="GeneID" id="10822003"/>
<sequence length="388" mass="42722" precursor="true">MYEHIIAFRHIGARKRHTFFSILAVALAVAVIVVMMSMLSGFQNQLVQSTVEQSPHITVNPSENEDNLYLYRHFADQITGMEGVAAVSSVILEPGAMEYRNNRAGVSIEGIYPEAEHATMRSGENIIEGSFDALSFVYHGVVIGNRLAEEMELSIGDRASLVAPDGRSTTVEVVGIIHTGTPRDENIVYARIDRIQDFFDKKGAVSLLRVRVVDINEADDIAALIEMNTDLDAVSWIEENRELFQLLNTQRTLMWIFYLLIYTIAGFGIANTLVTVVMEKKREIGMLMTMGASRKSITSIFVIEAAILGIIGVLIGCTLGYLAAVLIGLYRIELPQEVYFGIAEIPMDVQLSNFIIAAAFAIVVNMIAGVFPAKQASQLDPVEAIEGE</sequence>
<feature type="transmembrane region" description="Helical" evidence="6">
    <location>
        <begin position="20"/>
        <end position="42"/>
    </location>
</feature>
<evidence type="ECO:0000256" key="4">
    <source>
        <dbReference type="ARBA" id="ARBA00022989"/>
    </source>
</evidence>
<feature type="transmembrane region" description="Helical" evidence="6">
    <location>
        <begin position="299"/>
        <end position="330"/>
    </location>
</feature>
<evidence type="ECO:0000313" key="10">
    <source>
        <dbReference type="Proteomes" id="UP000006622"/>
    </source>
</evidence>
<dbReference type="KEGG" id="mzh:Mzhil_0398"/>
<feature type="domain" description="MacB-like periplasmic core" evidence="8">
    <location>
        <begin position="18"/>
        <end position="224"/>
    </location>
</feature>
<evidence type="ECO:0000259" key="7">
    <source>
        <dbReference type="Pfam" id="PF02687"/>
    </source>
</evidence>
<dbReference type="RefSeq" id="WP_013897712.1">
    <property type="nucleotide sequence ID" value="NC_015676.1"/>
</dbReference>
<evidence type="ECO:0000256" key="1">
    <source>
        <dbReference type="ARBA" id="ARBA00004651"/>
    </source>
</evidence>
<name>F7XPE5_METZD</name>
<dbReference type="Pfam" id="PF12704">
    <property type="entry name" value="MacB_PCD"/>
    <property type="match status" value="1"/>
</dbReference>